<comment type="caution">
    <text evidence="1">The sequence shown here is derived from an EMBL/GenBank/DDBJ whole genome shotgun (WGS) entry which is preliminary data.</text>
</comment>
<dbReference type="EMBL" id="WQMT02000010">
    <property type="protein sequence ID" value="KAG9218426.1"/>
    <property type="molecule type" value="Genomic_DNA"/>
</dbReference>
<sequence>MSLQEIEEHIIGIIQLVEYQRLETCLGLSSAVILVYDYIVTFDLEVSLIWSHHSGWTWTSILFMFNRYLPFLSTANSLWHGFTSGLTLDACEQSFQVTGWLFLATITTAEIILTIRTWAVWQRNRTLTIVVSIVFVAVWGPNIAIMWIFLKSMEFGPIPYPGYQGCNIVKSSQIMAVTWALLVVYETVIFILMACRGYISYCNGGNSALFNVVYREGVVYYFYLFVLSLVNIIVISSHPRYIFILASSEHAIHAILASRMILPIRELASRDPFSSWELSTTGSSENYARPYQV</sequence>
<reference evidence="1 2" key="1">
    <citation type="journal article" date="2021" name="Appl. Environ. Microbiol.">
        <title>Genetic linkage and physical mapping for an oyster mushroom Pleurotus cornucopiae and QTL analysis for the trait cap color.</title>
        <authorList>
            <person name="Zhang Y."/>
            <person name="Gao W."/>
            <person name="Sonnenberg A."/>
            <person name="Chen Q."/>
            <person name="Zhang J."/>
            <person name="Huang C."/>
        </authorList>
    </citation>
    <scope>NUCLEOTIDE SEQUENCE [LARGE SCALE GENOMIC DNA]</scope>
    <source>
        <strain evidence="1">CCMSSC00406</strain>
    </source>
</reference>
<keyword evidence="2" id="KW-1185">Reference proteome</keyword>
<gene>
    <name evidence="1" type="ORF">CCMSSC00406_0007973</name>
</gene>
<organism evidence="1 2">
    <name type="scientific">Pleurotus cornucopiae</name>
    <name type="common">Cornucopia mushroom</name>
    <dbReference type="NCBI Taxonomy" id="5321"/>
    <lineage>
        <taxon>Eukaryota</taxon>
        <taxon>Fungi</taxon>
        <taxon>Dikarya</taxon>
        <taxon>Basidiomycota</taxon>
        <taxon>Agaricomycotina</taxon>
        <taxon>Agaricomycetes</taxon>
        <taxon>Agaricomycetidae</taxon>
        <taxon>Agaricales</taxon>
        <taxon>Pleurotineae</taxon>
        <taxon>Pleurotaceae</taxon>
        <taxon>Pleurotus</taxon>
    </lineage>
</organism>
<accession>A0ACB7IKL7</accession>
<proteinExistence type="predicted"/>
<evidence type="ECO:0000313" key="1">
    <source>
        <dbReference type="EMBL" id="KAG9218426.1"/>
    </source>
</evidence>
<evidence type="ECO:0000313" key="2">
    <source>
        <dbReference type="Proteomes" id="UP000824881"/>
    </source>
</evidence>
<name>A0ACB7IKL7_PLECO</name>
<protein>
    <submittedName>
        <fullName evidence="1">Uncharacterized protein</fullName>
    </submittedName>
</protein>
<dbReference type="Proteomes" id="UP000824881">
    <property type="component" value="Unassembled WGS sequence"/>
</dbReference>